<gene>
    <name evidence="3" type="ORF">D7V88_09790</name>
</gene>
<feature type="region of interest" description="Disordered" evidence="1">
    <location>
        <begin position="128"/>
        <end position="157"/>
    </location>
</feature>
<evidence type="ECO:0000313" key="3">
    <source>
        <dbReference type="EMBL" id="RKG91166.1"/>
    </source>
</evidence>
<name>A0A3A8J8I8_9BACT</name>
<proteinExistence type="predicted"/>
<dbReference type="OrthoDB" id="5382574at2"/>
<feature type="transmembrane region" description="Helical" evidence="2">
    <location>
        <begin position="80"/>
        <end position="103"/>
    </location>
</feature>
<feature type="compositionally biased region" description="Basic and acidic residues" evidence="1">
    <location>
        <begin position="144"/>
        <end position="157"/>
    </location>
</feature>
<keyword evidence="2" id="KW-0812">Transmembrane</keyword>
<dbReference type="Pfam" id="PF07332">
    <property type="entry name" value="Phage_holin_3_6"/>
    <property type="match status" value="1"/>
</dbReference>
<reference evidence="4" key="1">
    <citation type="submission" date="2018-09" db="EMBL/GenBank/DDBJ databases">
        <authorList>
            <person name="Livingstone P.G."/>
            <person name="Whitworth D.E."/>
        </authorList>
    </citation>
    <scope>NUCLEOTIDE SEQUENCE [LARGE SCALE GENOMIC DNA]</scope>
    <source>
        <strain evidence="4">CA054A</strain>
    </source>
</reference>
<evidence type="ECO:0000256" key="1">
    <source>
        <dbReference type="SAM" id="MobiDB-lite"/>
    </source>
</evidence>
<dbReference type="Proteomes" id="UP000268094">
    <property type="component" value="Unassembled WGS sequence"/>
</dbReference>
<dbReference type="AlphaFoldDB" id="A0A3A8J8I8"/>
<keyword evidence="2" id="KW-0472">Membrane</keyword>
<keyword evidence="4" id="KW-1185">Reference proteome</keyword>
<evidence type="ECO:0000313" key="4">
    <source>
        <dbReference type="Proteomes" id="UP000268094"/>
    </source>
</evidence>
<dbReference type="EMBL" id="RAVZ01000047">
    <property type="protein sequence ID" value="RKG91166.1"/>
    <property type="molecule type" value="Genomic_DNA"/>
</dbReference>
<evidence type="ECO:0000256" key="2">
    <source>
        <dbReference type="SAM" id="Phobius"/>
    </source>
</evidence>
<sequence>MHVGSEQTDRGVAALVGRMADGFSRLVTQHLQLARLEIAEDAKAVGLDVASIAVFVPFLLVGYAFVCGALSAFLATWLGWAGALALVGGVNLVGGCFGIFRAVNRMKSRQMMDDSASELSRSMAALTTARPRDAATPGVNTLKDTTDKVFKESRDGR</sequence>
<keyword evidence="2" id="KW-1133">Transmembrane helix</keyword>
<accession>A0A3A8J8I8</accession>
<feature type="transmembrane region" description="Helical" evidence="2">
    <location>
        <begin position="52"/>
        <end position="74"/>
    </location>
</feature>
<organism evidence="3 4">
    <name type="scientific">Corallococcus terminator</name>
    <dbReference type="NCBI Taxonomy" id="2316733"/>
    <lineage>
        <taxon>Bacteria</taxon>
        <taxon>Pseudomonadati</taxon>
        <taxon>Myxococcota</taxon>
        <taxon>Myxococcia</taxon>
        <taxon>Myxococcales</taxon>
        <taxon>Cystobacterineae</taxon>
        <taxon>Myxococcaceae</taxon>
        <taxon>Corallococcus</taxon>
    </lineage>
</organism>
<dbReference type="InterPro" id="IPR009937">
    <property type="entry name" value="Phage_holin_3_6"/>
</dbReference>
<dbReference type="RefSeq" id="WP_120540348.1">
    <property type="nucleotide sequence ID" value="NZ_RAVZ01000047.1"/>
</dbReference>
<comment type="caution">
    <text evidence="3">The sequence shown here is derived from an EMBL/GenBank/DDBJ whole genome shotgun (WGS) entry which is preliminary data.</text>
</comment>
<protein>
    <submittedName>
        <fullName evidence="3">Phage holin family protein</fullName>
    </submittedName>
</protein>